<keyword evidence="1" id="KW-1133">Transmembrane helix</keyword>
<evidence type="ECO:0000313" key="3">
    <source>
        <dbReference type="Proteomes" id="UP001589627"/>
    </source>
</evidence>
<sequence>MLIGVGLVGIGRHIGVVGWAIWFAGVAVVHDAVFAPLVFGAAYVTRRVPAPWRRAAVIAGTVTLVALPAVLGFGRRGDNPSVLPQAYGRHLVSIVILIGLVTTAVAALNAYARPMGKAILSIVGVLLAIWLIFMVIGMIISALKFLIWIGFLAVIGAVVVTLISKMAKSS</sequence>
<evidence type="ECO:0000313" key="2">
    <source>
        <dbReference type="EMBL" id="MFB9835803.1"/>
    </source>
</evidence>
<comment type="caution">
    <text evidence="2">The sequence shown here is derived from an EMBL/GenBank/DDBJ whole genome shotgun (WGS) entry which is preliminary data.</text>
</comment>
<dbReference type="EMBL" id="JBHLZP010000227">
    <property type="protein sequence ID" value="MFB9835803.1"/>
    <property type="molecule type" value="Genomic_DNA"/>
</dbReference>
<feature type="transmembrane region" description="Helical" evidence="1">
    <location>
        <begin position="145"/>
        <end position="164"/>
    </location>
</feature>
<feature type="transmembrane region" description="Helical" evidence="1">
    <location>
        <begin position="20"/>
        <end position="44"/>
    </location>
</feature>
<feature type="transmembrane region" description="Helical" evidence="1">
    <location>
        <begin position="86"/>
        <end position="111"/>
    </location>
</feature>
<feature type="transmembrane region" description="Helical" evidence="1">
    <location>
        <begin position="56"/>
        <end position="74"/>
    </location>
</feature>
<reference evidence="2 3" key="1">
    <citation type="submission" date="2024-09" db="EMBL/GenBank/DDBJ databases">
        <authorList>
            <person name="Sun Q."/>
            <person name="Mori K."/>
        </authorList>
    </citation>
    <scope>NUCLEOTIDE SEQUENCE [LARGE SCALE GENOMIC DNA]</scope>
    <source>
        <strain evidence="2 3">TBRC 0563</strain>
    </source>
</reference>
<dbReference type="Proteomes" id="UP001589627">
    <property type="component" value="Unassembled WGS sequence"/>
</dbReference>
<keyword evidence="1" id="KW-0812">Transmembrane</keyword>
<protein>
    <submittedName>
        <fullName evidence="2">Uncharacterized protein</fullName>
    </submittedName>
</protein>
<keyword evidence="1" id="KW-0472">Membrane</keyword>
<accession>A0ABV5YMC5</accession>
<feature type="transmembrane region" description="Helical" evidence="1">
    <location>
        <begin position="118"/>
        <end position="139"/>
    </location>
</feature>
<evidence type="ECO:0000256" key="1">
    <source>
        <dbReference type="SAM" id="Phobius"/>
    </source>
</evidence>
<name>A0ABV5YMC5_9ACTN</name>
<gene>
    <name evidence="2" type="ORF">ACFFNX_26830</name>
</gene>
<proteinExistence type="predicted"/>
<organism evidence="2 3">
    <name type="scientific">Actinoallomurus acaciae</name>
    <dbReference type="NCBI Taxonomy" id="502577"/>
    <lineage>
        <taxon>Bacteria</taxon>
        <taxon>Bacillati</taxon>
        <taxon>Actinomycetota</taxon>
        <taxon>Actinomycetes</taxon>
        <taxon>Streptosporangiales</taxon>
        <taxon>Thermomonosporaceae</taxon>
        <taxon>Actinoallomurus</taxon>
    </lineage>
</organism>
<keyword evidence="3" id="KW-1185">Reference proteome</keyword>